<dbReference type="Proteomes" id="UP000282613">
    <property type="component" value="Unassembled WGS sequence"/>
</dbReference>
<keyword evidence="3" id="KW-1185">Reference proteome</keyword>
<sequence>MQAHLRGLCSNQLMGQRPISHESPASVLPALVGQTRGESSSSGRGGGWAGRVPYMCNRGEVKTDALMFTHPHARLHARTPSRVCTRYGTETADLVSPPSSSSNQSLAGDLDDARVTEY</sequence>
<reference evidence="4" key="1">
    <citation type="submission" date="2017-02" db="UniProtKB">
        <authorList>
            <consortium name="WormBaseParasite"/>
        </authorList>
    </citation>
    <scope>IDENTIFICATION</scope>
</reference>
<protein>
    <submittedName>
        <fullName evidence="2 4">Uncharacterized protein</fullName>
    </submittedName>
</protein>
<name>A0A0R3W9F9_TAEAS</name>
<feature type="region of interest" description="Disordered" evidence="1">
    <location>
        <begin position="88"/>
        <end position="118"/>
    </location>
</feature>
<organism evidence="4">
    <name type="scientific">Taenia asiatica</name>
    <name type="common">Asian tapeworm</name>
    <dbReference type="NCBI Taxonomy" id="60517"/>
    <lineage>
        <taxon>Eukaryota</taxon>
        <taxon>Metazoa</taxon>
        <taxon>Spiralia</taxon>
        <taxon>Lophotrochozoa</taxon>
        <taxon>Platyhelminthes</taxon>
        <taxon>Cestoda</taxon>
        <taxon>Eucestoda</taxon>
        <taxon>Cyclophyllidea</taxon>
        <taxon>Taeniidae</taxon>
        <taxon>Taenia</taxon>
    </lineage>
</organism>
<dbReference type="WBParaSite" id="TASK_0000708301-mRNA-1">
    <property type="protein sequence ID" value="TASK_0000708301-mRNA-1"/>
    <property type="gene ID" value="TASK_0000708301"/>
</dbReference>
<evidence type="ECO:0000313" key="2">
    <source>
        <dbReference type="EMBL" id="VDK37840.1"/>
    </source>
</evidence>
<evidence type="ECO:0000313" key="3">
    <source>
        <dbReference type="Proteomes" id="UP000282613"/>
    </source>
</evidence>
<proteinExistence type="predicted"/>
<reference evidence="2 3" key="2">
    <citation type="submission" date="2018-11" db="EMBL/GenBank/DDBJ databases">
        <authorList>
            <consortium name="Pathogen Informatics"/>
        </authorList>
    </citation>
    <scope>NUCLEOTIDE SEQUENCE [LARGE SCALE GENOMIC DNA]</scope>
</reference>
<accession>A0A0R3W9F9</accession>
<evidence type="ECO:0000256" key="1">
    <source>
        <dbReference type="SAM" id="MobiDB-lite"/>
    </source>
</evidence>
<gene>
    <name evidence="2" type="ORF">TASK_LOCUS7084</name>
</gene>
<evidence type="ECO:0000313" key="4">
    <source>
        <dbReference type="WBParaSite" id="TASK_0000708301-mRNA-1"/>
    </source>
</evidence>
<dbReference type="AlphaFoldDB" id="A0A0R3W9F9"/>
<dbReference type="EMBL" id="UYRS01018572">
    <property type="protein sequence ID" value="VDK37840.1"/>
    <property type="molecule type" value="Genomic_DNA"/>
</dbReference>